<dbReference type="InterPro" id="IPR020084">
    <property type="entry name" value="NUDIX_hydrolase_CS"/>
</dbReference>
<dbReference type="InterPro" id="IPR000086">
    <property type="entry name" value="NUDIX_hydrolase_dom"/>
</dbReference>
<dbReference type="InterPro" id="IPR020476">
    <property type="entry name" value="Nudix_hydrolase"/>
</dbReference>
<evidence type="ECO:0000256" key="2">
    <source>
        <dbReference type="RuleBase" id="RU003476"/>
    </source>
</evidence>
<dbReference type="PANTHER" id="PTHR43736:SF1">
    <property type="entry name" value="DIHYDRONEOPTERIN TRIPHOSPHATE DIPHOSPHATASE"/>
    <property type="match status" value="1"/>
</dbReference>
<dbReference type="STRING" id="999422.HMPREF9944_00987"/>
<comment type="caution">
    <text evidence="4">The sequence shown here is derived from an EMBL/GenBank/DDBJ whole genome shotgun (WGS) entry which is preliminary data.</text>
</comment>
<reference evidence="4 5" key="1">
    <citation type="submission" date="2011-12" db="EMBL/GenBank/DDBJ databases">
        <title>The Genome Sequence of Prevotella maculosa OT 289.</title>
        <authorList>
            <consortium name="The Broad Institute Genome Sequencing Platform"/>
            <person name="Earl A."/>
            <person name="Ward D."/>
            <person name="Feldgarden M."/>
            <person name="Gevers D."/>
            <person name="Izard J."/>
            <person name="Blanton J.M."/>
            <person name="Mathney J."/>
            <person name="Tanner A.C."/>
            <person name="Dewhirst F.E."/>
            <person name="Young S.K."/>
            <person name="Zeng Q."/>
            <person name="Gargeya S."/>
            <person name="Fitzgerald M."/>
            <person name="Haas B."/>
            <person name="Abouelleil A."/>
            <person name="Alvarado L."/>
            <person name="Arachchi H.M."/>
            <person name="Berlin A."/>
            <person name="Chapman S.B."/>
            <person name="Gearin G."/>
            <person name="Goldberg J."/>
            <person name="Griggs A."/>
            <person name="Gujja S."/>
            <person name="Hansen M."/>
            <person name="Heiman D."/>
            <person name="Howarth C."/>
            <person name="Larimer J."/>
            <person name="Lui A."/>
            <person name="MacDonald P.J.P."/>
            <person name="McCowen C."/>
            <person name="Montmayeur A."/>
            <person name="Murphy C."/>
            <person name="Neiman D."/>
            <person name="Pearson M."/>
            <person name="Priest M."/>
            <person name="Roberts A."/>
            <person name="Saif S."/>
            <person name="Shea T."/>
            <person name="Sisk P."/>
            <person name="Stolte C."/>
            <person name="Sykes S."/>
            <person name="Wortman J."/>
            <person name="Nusbaum C."/>
            <person name="Birren B."/>
        </authorList>
    </citation>
    <scope>NUCLEOTIDE SEQUENCE [LARGE SCALE GENOMIC DNA]</scope>
    <source>
        <strain evidence="4 5">OT 289</strain>
    </source>
</reference>
<name>H1HLE3_9BACT</name>
<keyword evidence="5" id="KW-1185">Reference proteome</keyword>
<proteinExistence type="inferred from homology"/>
<gene>
    <name evidence="4" type="ORF">HMPREF9944_00987</name>
</gene>
<dbReference type="PROSITE" id="PS51462">
    <property type="entry name" value="NUDIX"/>
    <property type="match status" value="1"/>
</dbReference>
<dbReference type="HOGENOM" id="CLU_037162_15_0_10"/>
<feature type="domain" description="Nudix hydrolase" evidence="3">
    <location>
        <begin position="37"/>
        <end position="171"/>
    </location>
</feature>
<dbReference type="AlphaFoldDB" id="H1HLE3"/>
<protein>
    <recommendedName>
        <fullName evidence="3">Nudix hydrolase domain-containing protein</fullName>
    </recommendedName>
</protein>
<evidence type="ECO:0000256" key="1">
    <source>
        <dbReference type="ARBA" id="ARBA00022801"/>
    </source>
</evidence>
<dbReference type="InterPro" id="IPR015797">
    <property type="entry name" value="NUDIX_hydrolase-like_dom_sf"/>
</dbReference>
<dbReference type="PANTHER" id="PTHR43736">
    <property type="entry name" value="ADP-RIBOSE PYROPHOSPHATASE"/>
    <property type="match status" value="1"/>
</dbReference>
<keyword evidence="1 2" id="KW-0378">Hydrolase</keyword>
<accession>H1HLE3</accession>
<dbReference type="GO" id="GO:0016787">
    <property type="term" value="F:hydrolase activity"/>
    <property type="evidence" value="ECO:0007669"/>
    <property type="project" value="UniProtKB-KW"/>
</dbReference>
<dbReference type="PATRIC" id="fig|999422.3.peg.1016"/>
<evidence type="ECO:0000313" key="4">
    <source>
        <dbReference type="EMBL" id="EHO72275.1"/>
    </source>
</evidence>
<comment type="similarity">
    <text evidence="2">Belongs to the Nudix hydrolase family.</text>
</comment>
<dbReference type="PROSITE" id="PS00893">
    <property type="entry name" value="NUDIX_BOX"/>
    <property type="match status" value="1"/>
</dbReference>
<dbReference type="Gene3D" id="3.90.79.10">
    <property type="entry name" value="Nucleoside Triphosphate Pyrophosphohydrolase"/>
    <property type="match status" value="1"/>
</dbReference>
<evidence type="ECO:0000313" key="5">
    <source>
        <dbReference type="Proteomes" id="UP000003167"/>
    </source>
</evidence>
<dbReference type="CDD" id="cd04681">
    <property type="entry name" value="NUDIX_Hydrolase"/>
    <property type="match status" value="1"/>
</dbReference>
<dbReference type="OrthoDB" id="9786141at2"/>
<dbReference type="SUPFAM" id="SSF55811">
    <property type="entry name" value="Nudix"/>
    <property type="match status" value="1"/>
</dbReference>
<organism evidence="4 5">
    <name type="scientific">Segatella maculosa OT 289</name>
    <dbReference type="NCBI Taxonomy" id="999422"/>
    <lineage>
        <taxon>Bacteria</taxon>
        <taxon>Pseudomonadati</taxon>
        <taxon>Bacteroidota</taxon>
        <taxon>Bacteroidia</taxon>
        <taxon>Bacteroidales</taxon>
        <taxon>Prevotellaceae</taxon>
        <taxon>Segatella</taxon>
    </lineage>
</organism>
<dbReference type="Proteomes" id="UP000003167">
    <property type="component" value="Unassembled WGS sequence"/>
</dbReference>
<dbReference type="RefSeq" id="WP_008564819.1">
    <property type="nucleotide sequence ID" value="NZ_JH594502.1"/>
</dbReference>
<evidence type="ECO:0000259" key="3">
    <source>
        <dbReference type="PROSITE" id="PS51462"/>
    </source>
</evidence>
<dbReference type="EMBL" id="AGEK01000018">
    <property type="protein sequence ID" value="EHO72275.1"/>
    <property type="molecule type" value="Genomic_DNA"/>
</dbReference>
<sequence>MMLLEKMAFCPICGSSRFPMSSPKSRRCTACGFEYFMNPAAANVALILNERQELLVVRRKNEPERGTLDLPGGFADMEETAEEGVIREVKEETGLEVTSVHYLFSFANHYAFSGVIVPTLDQFFACNVANTAVLQASDDAAEALWLPLNRIVPADFGLVSIRRGIEKYLKTKETTA</sequence>
<dbReference type="Pfam" id="PF00293">
    <property type="entry name" value="NUDIX"/>
    <property type="match status" value="1"/>
</dbReference>
<dbReference type="PRINTS" id="PR00502">
    <property type="entry name" value="NUDIXFAMILY"/>
</dbReference>